<proteinExistence type="predicted"/>
<accession>A0A498HCR5</accession>
<dbReference type="Proteomes" id="UP000290289">
    <property type="component" value="Chromosome 17"/>
</dbReference>
<organism evidence="1 2">
    <name type="scientific">Malus domestica</name>
    <name type="common">Apple</name>
    <name type="synonym">Pyrus malus</name>
    <dbReference type="NCBI Taxonomy" id="3750"/>
    <lineage>
        <taxon>Eukaryota</taxon>
        <taxon>Viridiplantae</taxon>
        <taxon>Streptophyta</taxon>
        <taxon>Embryophyta</taxon>
        <taxon>Tracheophyta</taxon>
        <taxon>Spermatophyta</taxon>
        <taxon>Magnoliopsida</taxon>
        <taxon>eudicotyledons</taxon>
        <taxon>Gunneridae</taxon>
        <taxon>Pentapetalae</taxon>
        <taxon>rosids</taxon>
        <taxon>fabids</taxon>
        <taxon>Rosales</taxon>
        <taxon>Rosaceae</taxon>
        <taxon>Amygdaloideae</taxon>
        <taxon>Maleae</taxon>
        <taxon>Malus</taxon>
    </lineage>
</organism>
<evidence type="ECO:0000313" key="1">
    <source>
        <dbReference type="EMBL" id="RXH69258.1"/>
    </source>
</evidence>
<sequence>MDLEAPVIVETIIYGEDSTERRRKEPLDSPHEGLIRVAAEALVAISSSQAPDMQENAIYSNLEASENDSLLWFAELISTHDGNLDNGNAAEVKQTFCDEEAFPAHMDFF</sequence>
<dbReference type="AlphaFoldDB" id="A0A498HCR5"/>
<gene>
    <name evidence="1" type="ORF">DVH24_037042</name>
</gene>
<dbReference type="Pfam" id="PF05904">
    <property type="entry name" value="DUF863"/>
    <property type="match status" value="1"/>
</dbReference>
<comment type="caution">
    <text evidence="1">The sequence shown here is derived from an EMBL/GenBank/DDBJ whole genome shotgun (WGS) entry which is preliminary data.</text>
</comment>
<dbReference type="InterPro" id="IPR008581">
    <property type="entry name" value="DUF863_pln"/>
</dbReference>
<evidence type="ECO:0000313" key="2">
    <source>
        <dbReference type="Proteomes" id="UP000290289"/>
    </source>
</evidence>
<keyword evidence="2" id="KW-1185">Reference proteome</keyword>
<name>A0A498HCR5_MALDO</name>
<dbReference type="EMBL" id="RDQH01000343">
    <property type="protein sequence ID" value="RXH69258.1"/>
    <property type="molecule type" value="Genomic_DNA"/>
</dbReference>
<protein>
    <submittedName>
        <fullName evidence="1">Uncharacterized protein</fullName>
    </submittedName>
</protein>
<reference evidence="1 2" key="1">
    <citation type="submission" date="2018-10" db="EMBL/GenBank/DDBJ databases">
        <title>A high-quality apple genome assembly.</title>
        <authorList>
            <person name="Hu J."/>
        </authorList>
    </citation>
    <scope>NUCLEOTIDE SEQUENCE [LARGE SCALE GENOMIC DNA]</scope>
    <source>
        <strain evidence="2">cv. HFTH1</strain>
        <tissue evidence="1">Young leaf</tissue>
    </source>
</reference>